<feature type="domain" description="GGDEF" evidence="13">
    <location>
        <begin position="322"/>
        <end position="455"/>
    </location>
</feature>
<comment type="cofactor">
    <cofactor evidence="2">
        <name>heme</name>
        <dbReference type="ChEBI" id="CHEBI:30413"/>
    </cofactor>
</comment>
<gene>
    <name evidence="14" type="ORF">M0220_09265</name>
</gene>
<evidence type="ECO:0000256" key="5">
    <source>
        <dbReference type="ARBA" id="ARBA00022617"/>
    </source>
</evidence>
<evidence type="ECO:0000256" key="12">
    <source>
        <dbReference type="ARBA" id="ARBA00034247"/>
    </source>
</evidence>
<reference evidence="14" key="1">
    <citation type="submission" date="2022-05" db="EMBL/GenBank/DDBJ databases">
        <title>Complete sequence of a novel PHA-producing Halomonas strain.</title>
        <authorList>
            <person name="Zheng Z."/>
        </authorList>
    </citation>
    <scope>NUCLEOTIDE SEQUENCE</scope>
    <source>
        <strain evidence="14">ZZQ-149</strain>
    </source>
</reference>
<dbReference type="PANTHER" id="PTHR45138">
    <property type="entry name" value="REGULATORY COMPONENTS OF SENSORY TRANSDUCTION SYSTEM"/>
    <property type="match status" value="1"/>
</dbReference>
<evidence type="ECO:0000256" key="3">
    <source>
        <dbReference type="ARBA" id="ARBA00012528"/>
    </source>
</evidence>
<evidence type="ECO:0000256" key="6">
    <source>
        <dbReference type="ARBA" id="ARBA00022679"/>
    </source>
</evidence>
<dbReference type="CDD" id="cd01949">
    <property type="entry name" value="GGDEF"/>
    <property type="match status" value="1"/>
</dbReference>
<keyword evidence="15" id="KW-1185">Reference proteome</keyword>
<keyword evidence="8" id="KW-0547">Nucleotide-binding</keyword>
<dbReference type="GO" id="GO:0005886">
    <property type="term" value="C:plasma membrane"/>
    <property type="evidence" value="ECO:0007669"/>
    <property type="project" value="TreeGrafter"/>
</dbReference>
<dbReference type="Pfam" id="PF11563">
    <property type="entry name" value="Protoglobin"/>
    <property type="match status" value="1"/>
</dbReference>
<evidence type="ECO:0000259" key="13">
    <source>
        <dbReference type="PROSITE" id="PS50887"/>
    </source>
</evidence>
<dbReference type="PROSITE" id="PS50887">
    <property type="entry name" value="GGDEF"/>
    <property type="match status" value="1"/>
</dbReference>
<evidence type="ECO:0000256" key="7">
    <source>
        <dbReference type="ARBA" id="ARBA00022723"/>
    </source>
</evidence>
<evidence type="ECO:0000256" key="2">
    <source>
        <dbReference type="ARBA" id="ARBA00001971"/>
    </source>
</evidence>
<dbReference type="GO" id="GO:1902201">
    <property type="term" value="P:negative regulation of bacterial-type flagellum-dependent cell motility"/>
    <property type="evidence" value="ECO:0007669"/>
    <property type="project" value="TreeGrafter"/>
</dbReference>
<keyword evidence="10" id="KW-0408">Iron</keyword>
<sequence length="455" mass="51758">MRYKDKHQLAAEWQELLERTPLSLRQAVKILVERYCDYFADHFYSVMLEDPHASLFLSNDQVHERLNPSMRRWLNAMFAVEHVDFHALVEQQEKVGQVHARVDIPVNLVLNGARQLKQAFYQKINATLTAPLSPGDASVYVSDHIDMAMEIMSHAYSVANDRNARTEEAYKLFSLTQNIGDERERQRSALLNWENALMFAVAAQQETAMLPKLSKSEFGLWYFHKACHAFEGSPEIATISRHIRQVDHEWLAALDQNDMGQRLTALSDIRDAARTILMLLDDVLERASGLEAGRDSLTRLLNRKFLSVVLGREIEIARHSEKRFALLMVDIDHFKSINDTHGHDAGDNVLQQVASILDRSTRGGDYVFRMGGEEFLIVLVDTDQDGSRLFAERLRRAVAKEPMLATADTLLNVTVSVGVTLHDGHPDYQRAIQRADQALYQAKRGGRDRVVVKNA</sequence>
<dbReference type="GO" id="GO:0052621">
    <property type="term" value="F:diguanylate cyclase activity"/>
    <property type="evidence" value="ECO:0007669"/>
    <property type="project" value="UniProtKB-EC"/>
</dbReference>
<dbReference type="InterPro" id="IPR048442">
    <property type="entry name" value="DosC_2nd"/>
</dbReference>
<evidence type="ECO:0000256" key="4">
    <source>
        <dbReference type="ARBA" id="ARBA00015125"/>
    </source>
</evidence>
<dbReference type="InterPro" id="IPR000160">
    <property type="entry name" value="GGDEF_dom"/>
</dbReference>
<dbReference type="InterPro" id="IPR009050">
    <property type="entry name" value="Globin-like_sf"/>
</dbReference>
<dbReference type="SUPFAM" id="SSF46458">
    <property type="entry name" value="Globin-like"/>
    <property type="match status" value="1"/>
</dbReference>
<dbReference type="RefSeq" id="WP_264017450.1">
    <property type="nucleotide sequence ID" value="NZ_CP096973.1"/>
</dbReference>
<dbReference type="AlphaFoldDB" id="A0AA46TMS8"/>
<comment type="cofactor">
    <cofactor evidence="1">
        <name>Mg(2+)</name>
        <dbReference type="ChEBI" id="CHEBI:18420"/>
    </cofactor>
</comment>
<dbReference type="SMART" id="SM00267">
    <property type="entry name" value="GGDEF"/>
    <property type="match status" value="1"/>
</dbReference>
<evidence type="ECO:0000256" key="8">
    <source>
        <dbReference type="ARBA" id="ARBA00022741"/>
    </source>
</evidence>
<evidence type="ECO:0000313" key="14">
    <source>
        <dbReference type="EMBL" id="UYO73092.1"/>
    </source>
</evidence>
<dbReference type="SUPFAM" id="SSF55073">
    <property type="entry name" value="Nucleotide cyclase"/>
    <property type="match status" value="1"/>
</dbReference>
<dbReference type="GO" id="GO:0046872">
    <property type="term" value="F:metal ion binding"/>
    <property type="evidence" value="ECO:0007669"/>
    <property type="project" value="UniProtKB-KW"/>
</dbReference>
<dbReference type="FunFam" id="3.30.70.270:FF:000001">
    <property type="entry name" value="Diguanylate cyclase domain protein"/>
    <property type="match status" value="1"/>
</dbReference>
<dbReference type="EMBL" id="CP096973">
    <property type="protein sequence ID" value="UYO73092.1"/>
    <property type="molecule type" value="Genomic_DNA"/>
</dbReference>
<keyword evidence="6" id="KW-0808">Transferase</keyword>
<protein>
    <recommendedName>
        <fullName evidence="4">Diguanylate cyclase DosC</fullName>
        <ecNumber evidence="3">2.7.7.65</ecNumber>
    </recommendedName>
    <alternativeName>
        <fullName evidence="11">Direct oxygen-sensing cyclase</fullName>
    </alternativeName>
</protein>
<name>A0AA46TMS8_9GAMM</name>
<dbReference type="CDD" id="cd14757">
    <property type="entry name" value="GS_EcDosC-like_GGDEF"/>
    <property type="match status" value="1"/>
</dbReference>
<dbReference type="PANTHER" id="PTHR45138:SF9">
    <property type="entry name" value="DIGUANYLATE CYCLASE DGCM-RELATED"/>
    <property type="match status" value="1"/>
</dbReference>
<dbReference type="InterPro" id="IPR050469">
    <property type="entry name" value="Diguanylate_Cyclase"/>
</dbReference>
<evidence type="ECO:0000256" key="1">
    <source>
        <dbReference type="ARBA" id="ARBA00001946"/>
    </source>
</evidence>
<evidence type="ECO:0000313" key="15">
    <source>
        <dbReference type="Proteomes" id="UP001164935"/>
    </source>
</evidence>
<dbReference type="Proteomes" id="UP001164935">
    <property type="component" value="Chromosome"/>
</dbReference>
<proteinExistence type="predicted"/>
<dbReference type="Gene3D" id="3.30.70.270">
    <property type="match status" value="1"/>
</dbReference>
<keyword evidence="9" id="KW-0460">Magnesium</keyword>
<dbReference type="InterPro" id="IPR044398">
    <property type="entry name" value="Globin-sensor_dom"/>
</dbReference>
<dbReference type="Pfam" id="PF21118">
    <property type="entry name" value="DosC_2nd"/>
    <property type="match status" value="1"/>
</dbReference>
<evidence type="ECO:0000256" key="9">
    <source>
        <dbReference type="ARBA" id="ARBA00022842"/>
    </source>
</evidence>
<dbReference type="NCBIfam" id="TIGR00254">
    <property type="entry name" value="GGDEF"/>
    <property type="match status" value="1"/>
</dbReference>
<dbReference type="Gene3D" id="1.10.490.10">
    <property type="entry name" value="Globins"/>
    <property type="match status" value="1"/>
</dbReference>
<keyword evidence="7" id="KW-0479">Metal-binding</keyword>
<dbReference type="GO" id="GO:0043709">
    <property type="term" value="P:cell adhesion involved in single-species biofilm formation"/>
    <property type="evidence" value="ECO:0007669"/>
    <property type="project" value="TreeGrafter"/>
</dbReference>
<dbReference type="GO" id="GO:0000166">
    <property type="term" value="F:nucleotide binding"/>
    <property type="evidence" value="ECO:0007669"/>
    <property type="project" value="UniProtKB-KW"/>
</dbReference>
<dbReference type="InterPro" id="IPR012292">
    <property type="entry name" value="Globin/Proto"/>
</dbReference>
<dbReference type="EC" id="2.7.7.65" evidence="3"/>
<dbReference type="InterPro" id="IPR043128">
    <property type="entry name" value="Rev_trsase/Diguanyl_cyclase"/>
</dbReference>
<comment type="catalytic activity">
    <reaction evidence="12">
        <text>2 GTP = 3',3'-c-di-GMP + 2 diphosphate</text>
        <dbReference type="Rhea" id="RHEA:24898"/>
        <dbReference type="ChEBI" id="CHEBI:33019"/>
        <dbReference type="ChEBI" id="CHEBI:37565"/>
        <dbReference type="ChEBI" id="CHEBI:58805"/>
        <dbReference type="EC" id="2.7.7.65"/>
    </reaction>
</comment>
<dbReference type="InterPro" id="IPR029787">
    <property type="entry name" value="Nucleotide_cyclase"/>
</dbReference>
<evidence type="ECO:0000256" key="10">
    <source>
        <dbReference type="ARBA" id="ARBA00023004"/>
    </source>
</evidence>
<dbReference type="Pfam" id="PF00990">
    <property type="entry name" value="GGDEF"/>
    <property type="match status" value="1"/>
</dbReference>
<dbReference type="KEGG" id="hqn:M0220_09265"/>
<dbReference type="GO" id="GO:0019825">
    <property type="term" value="F:oxygen binding"/>
    <property type="evidence" value="ECO:0007669"/>
    <property type="project" value="InterPro"/>
</dbReference>
<dbReference type="InterPro" id="IPR039435">
    <property type="entry name" value="DosC_GS"/>
</dbReference>
<dbReference type="GO" id="GO:0020037">
    <property type="term" value="F:heme binding"/>
    <property type="evidence" value="ECO:0007669"/>
    <property type="project" value="InterPro"/>
</dbReference>
<accession>A0AA46TMS8</accession>
<keyword evidence="5" id="KW-0349">Heme</keyword>
<organism evidence="14 15">
    <name type="scientific">Halomonas qinghailakensis</name>
    <dbReference type="NCBI Taxonomy" id="2937790"/>
    <lineage>
        <taxon>Bacteria</taxon>
        <taxon>Pseudomonadati</taxon>
        <taxon>Pseudomonadota</taxon>
        <taxon>Gammaproteobacteria</taxon>
        <taxon>Oceanospirillales</taxon>
        <taxon>Halomonadaceae</taxon>
        <taxon>Halomonas</taxon>
    </lineage>
</organism>
<evidence type="ECO:0000256" key="11">
    <source>
        <dbReference type="ARBA" id="ARBA00029839"/>
    </source>
</evidence>